<dbReference type="NCBIfam" id="TIGR00750">
    <property type="entry name" value="lao"/>
    <property type="match status" value="1"/>
</dbReference>
<evidence type="ECO:0000313" key="3">
    <source>
        <dbReference type="Proteomes" id="UP000634668"/>
    </source>
</evidence>
<organism evidence="2 3">
    <name type="scientific">Arenibacter certesii</name>
    <dbReference type="NCBI Taxonomy" id="228955"/>
    <lineage>
        <taxon>Bacteria</taxon>
        <taxon>Pseudomonadati</taxon>
        <taxon>Bacteroidota</taxon>
        <taxon>Flavobacteriia</taxon>
        <taxon>Flavobacteriales</taxon>
        <taxon>Flavobacteriaceae</taxon>
        <taxon>Arenibacter</taxon>
    </lineage>
</organism>
<name>A0A918IV08_9FLAO</name>
<dbReference type="Gene3D" id="3.40.50.300">
    <property type="entry name" value="P-loop containing nucleotide triphosphate hydrolases"/>
    <property type="match status" value="1"/>
</dbReference>
<dbReference type="GO" id="GO:0005525">
    <property type="term" value="F:GTP binding"/>
    <property type="evidence" value="ECO:0007669"/>
    <property type="project" value="InterPro"/>
</dbReference>
<dbReference type="Gene3D" id="1.10.287.130">
    <property type="match status" value="1"/>
</dbReference>
<dbReference type="CDD" id="cd03114">
    <property type="entry name" value="MMAA-like"/>
    <property type="match status" value="1"/>
</dbReference>
<comment type="similarity">
    <text evidence="1">Belongs to the SIMIBI class G3E GTPase family. ArgK/MeaB subfamily.</text>
</comment>
<dbReference type="NCBIfam" id="NF006958">
    <property type="entry name" value="PRK09435.1"/>
    <property type="match status" value="1"/>
</dbReference>
<dbReference type="GO" id="GO:0003924">
    <property type="term" value="F:GTPase activity"/>
    <property type="evidence" value="ECO:0007669"/>
    <property type="project" value="InterPro"/>
</dbReference>
<dbReference type="GO" id="GO:0016301">
    <property type="term" value="F:kinase activity"/>
    <property type="evidence" value="ECO:0007669"/>
    <property type="project" value="UniProtKB-KW"/>
</dbReference>
<reference evidence="2" key="2">
    <citation type="submission" date="2020-09" db="EMBL/GenBank/DDBJ databases">
        <authorList>
            <person name="Sun Q."/>
            <person name="Kim S."/>
        </authorList>
    </citation>
    <scope>NUCLEOTIDE SEQUENCE</scope>
    <source>
        <strain evidence="2">KCTC 12113</strain>
    </source>
</reference>
<dbReference type="EMBL" id="BMWP01000010">
    <property type="protein sequence ID" value="GGW33674.1"/>
    <property type="molecule type" value="Genomic_DNA"/>
</dbReference>
<keyword evidence="2" id="KW-0418">Kinase</keyword>
<evidence type="ECO:0000313" key="2">
    <source>
        <dbReference type="EMBL" id="GGW33674.1"/>
    </source>
</evidence>
<protein>
    <submittedName>
        <fullName evidence="2">ATPase/protein kinase</fullName>
    </submittedName>
</protein>
<dbReference type="Gene3D" id="1.20.5.170">
    <property type="match status" value="1"/>
</dbReference>
<dbReference type="PANTHER" id="PTHR23408">
    <property type="entry name" value="METHYLMALONYL-COA MUTASE"/>
    <property type="match status" value="1"/>
</dbReference>
<dbReference type="SUPFAM" id="SSF52540">
    <property type="entry name" value="P-loop containing nucleoside triphosphate hydrolases"/>
    <property type="match status" value="1"/>
</dbReference>
<dbReference type="InterPro" id="IPR005129">
    <property type="entry name" value="GTPase_ArgK"/>
</dbReference>
<proteinExistence type="inferred from homology"/>
<dbReference type="RefSeq" id="WP_034234814.1">
    <property type="nucleotide sequence ID" value="NZ_BMWP01000010.1"/>
</dbReference>
<sequence length="346" mass="37726">MNTDKDSRISNISKIKSFRKKSPSPSELVAGILKGDISALARAITVIESSSAKHSDQSQEIIKNSLPHSGHSIRIGITGVPGVGKSTFIEAFGSTLTQLGKKVAVLAVDPSSTISKGSILGDKTRMQELVRDSNAFIRPSPAGSSLGGVARKTRESIVLCEAAGYDIILIETVGVGQSETAVHGMTDFFLLLKLAGAGDELQGIKRGIMEMADLIVINKADGKNVEQAKLAKVEFSRALHLYPPKHNGWTPKVRSCSATENTGIGEIWDVIKNFVKKTKLNGYFNSNRKEQNKYWLLQTIDDQLKQEFYQNEKITPLLKKMTSEVVEGKLSPFSAAEKLIRLSKEQ</sequence>
<accession>A0A918IV08</accession>
<dbReference type="InterPro" id="IPR027417">
    <property type="entry name" value="P-loop_NTPase"/>
</dbReference>
<dbReference type="GO" id="GO:0005737">
    <property type="term" value="C:cytoplasm"/>
    <property type="evidence" value="ECO:0007669"/>
    <property type="project" value="TreeGrafter"/>
</dbReference>
<gene>
    <name evidence="2" type="primary">argK</name>
    <name evidence="2" type="ORF">GCM10007383_18450</name>
</gene>
<evidence type="ECO:0000256" key="1">
    <source>
        <dbReference type="ARBA" id="ARBA00009625"/>
    </source>
</evidence>
<dbReference type="Proteomes" id="UP000634668">
    <property type="component" value="Unassembled WGS sequence"/>
</dbReference>
<keyword evidence="3" id="KW-1185">Reference proteome</keyword>
<dbReference type="PANTHER" id="PTHR23408:SF3">
    <property type="entry name" value="METHYLMALONIC ACIDURIA TYPE A PROTEIN, MITOCHONDRIAL"/>
    <property type="match status" value="1"/>
</dbReference>
<reference evidence="2" key="1">
    <citation type="journal article" date="2014" name="Int. J. Syst. Evol. Microbiol.">
        <title>Complete genome sequence of Corynebacterium casei LMG S-19264T (=DSM 44701T), isolated from a smear-ripened cheese.</title>
        <authorList>
            <consortium name="US DOE Joint Genome Institute (JGI-PGF)"/>
            <person name="Walter F."/>
            <person name="Albersmeier A."/>
            <person name="Kalinowski J."/>
            <person name="Ruckert C."/>
        </authorList>
    </citation>
    <scope>NUCLEOTIDE SEQUENCE</scope>
    <source>
        <strain evidence="2">KCTC 12113</strain>
    </source>
</reference>
<dbReference type="Pfam" id="PF03308">
    <property type="entry name" value="MeaB"/>
    <property type="match status" value="1"/>
</dbReference>
<comment type="caution">
    <text evidence="2">The sequence shown here is derived from an EMBL/GenBank/DDBJ whole genome shotgun (WGS) entry which is preliminary data.</text>
</comment>
<dbReference type="AlphaFoldDB" id="A0A918IV08"/>
<keyword evidence="2" id="KW-0808">Transferase</keyword>